<dbReference type="InterPro" id="IPR000994">
    <property type="entry name" value="Pept_M24"/>
</dbReference>
<accession>A0A3E2BJF2</accession>
<reference evidence="2" key="1">
    <citation type="submission" date="2018-08" db="EMBL/GenBank/DDBJ databases">
        <title>Genome analysis of the thermophilic bacterium of the candidate phylum Aminicenantes from deep subsurface aquifer revealed its physiology and ecological role.</title>
        <authorList>
            <person name="Kadnikov V.V."/>
            <person name="Mardanov A.V."/>
            <person name="Beletsky A.V."/>
            <person name="Karnachuk O.V."/>
            <person name="Ravin N.V."/>
        </authorList>
    </citation>
    <scope>NUCLEOTIDE SEQUENCE [LARGE SCALE GENOMIC DNA]</scope>
    <source>
        <strain evidence="2">BY38</strain>
    </source>
</reference>
<dbReference type="Proteomes" id="UP000257323">
    <property type="component" value="Unassembled WGS sequence"/>
</dbReference>
<evidence type="ECO:0000259" key="1">
    <source>
        <dbReference type="Pfam" id="PF00557"/>
    </source>
</evidence>
<protein>
    <recommendedName>
        <fullName evidence="1">Peptidase M24 domain-containing protein</fullName>
    </recommendedName>
</protein>
<dbReference type="Pfam" id="PF00557">
    <property type="entry name" value="Peptidase_M24"/>
    <property type="match status" value="1"/>
</dbReference>
<dbReference type="AlphaFoldDB" id="A0A3E2BJF2"/>
<dbReference type="InterPro" id="IPR036005">
    <property type="entry name" value="Creatinase/aminopeptidase-like"/>
</dbReference>
<name>A0A3E2BJF2_9BACT</name>
<sequence length="439" mass="49690">MKKATGLFLLMIIFSFLASGFLYSKEGLPRVLPVREQARVVNAWLEKRLEVILPEIMRREGVDMWLVICQEYNEDPVFLTLVPLEHLSARRLSMLVFFDRGKEKGLEKFSVSRYPIGNLYQAAWNPDKEPDQWKALADQVRARKPKKIAVDESATFAFADGLTATNKQLLVKYLGPEYARKLVSAERLVVGWLEKRLPEEIEVYHQIARLAHGLIEEAFSNAVITPGITTGDDLEWWFWEKIRSLGLQPWFSPTVDIQRPKTSPYKDNVIRRGDLLHCDVGITYLRLNTDHQELAYVLRPGETEPPAGLKAALRCGNRLQDILGSEFKAGRTGNEVLAAALGKMRAEGIKGSIYTHPLGFHGHAAGPTIGLWDKQDGVPGQGDYPLFYDTCYSIELNCRSLVPEWDNQEVLIGLEQNASFTKEGLVYLDGRQTALHLIR</sequence>
<dbReference type="SUPFAM" id="SSF55920">
    <property type="entry name" value="Creatinase/aminopeptidase"/>
    <property type="match status" value="1"/>
</dbReference>
<gene>
    <name evidence="2" type="ORF">OP8BY_1477</name>
</gene>
<proteinExistence type="predicted"/>
<dbReference type="Gene3D" id="3.90.230.10">
    <property type="entry name" value="Creatinase/methionine aminopeptidase superfamily"/>
    <property type="match status" value="1"/>
</dbReference>
<evidence type="ECO:0000313" key="2">
    <source>
        <dbReference type="EMBL" id="RFT14879.1"/>
    </source>
</evidence>
<comment type="caution">
    <text evidence="2">The sequence shown here is derived from an EMBL/GenBank/DDBJ whole genome shotgun (WGS) entry which is preliminary data.</text>
</comment>
<organism evidence="2">
    <name type="scientific">Candidatus Saccharicenans subterraneus</name>
    <dbReference type="NCBI Taxonomy" id="2508984"/>
    <lineage>
        <taxon>Bacteria</taxon>
        <taxon>Candidatus Aminicenantota</taxon>
        <taxon>Candidatus Aminicenantia</taxon>
        <taxon>Candidatus Aminicenantales</taxon>
        <taxon>Candidatus Saccharicenantaceae</taxon>
        <taxon>Candidatus Saccharicenans</taxon>
    </lineage>
</organism>
<dbReference type="EMBL" id="QUAH01000017">
    <property type="protein sequence ID" value="RFT14879.1"/>
    <property type="molecule type" value="Genomic_DNA"/>
</dbReference>
<feature type="domain" description="Peptidase M24" evidence="1">
    <location>
        <begin position="209"/>
        <end position="362"/>
    </location>
</feature>